<reference evidence="2" key="2">
    <citation type="journal article" date="2015" name="Data Brief">
        <title>Shoot transcriptome of the giant reed, Arundo donax.</title>
        <authorList>
            <person name="Barrero R.A."/>
            <person name="Guerrero F.D."/>
            <person name="Moolhuijzen P."/>
            <person name="Goolsby J.A."/>
            <person name="Tidwell J."/>
            <person name="Bellgard S.E."/>
            <person name="Bellgard M.I."/>
        </authorList>
    </citation>
    <scope>NUCLEOTIDE SEQUENCE</scope>
    <source>
        <tissue evidence="2">Shoot tissue taken approximately 20 cm above the soil surface</tissue>
    </source>
</reference>
<organism evidence="2">
    <name type="scientific">Arundo donax</name>
    <name type="common">Giant reed</name>
    <name type="synonym">Donax arundinaceus</name>
    <dbReference type="NCBI Taxonomy" id="35708"/>
    <lineage>
        <taxon>Eukaryota</taxon>
        <taxon>Viridiplantae</taxon>
        <taxon>Streptophyta</taxon>
        <taxon>Embryophyta</taxon>
        <taxon>Tracheophyta</taxon>
        <taxon>Spermatophyta</taxon>
        <taxon>Magnoliopsida</taxon>
        <taxon>Liliopsida</taxon>
        <taxon>Poales</taxon>
        <taxon>Poaceae</taxon>
        <taxon>PACMAD clade</taxon>
        <taxon>Arundinoideae</taxon>
        <taxon>Arundineae</taxon>
        <taxon>Arundo</taxon>
    </lineage>
</organism>
<dbReference type="PANTHER" id="PTHR33170">
    <property type="entry name" value="DUF4283 DOMAIN-CONTAINING PROTEIN-RELATED"/>
    <property type="match status" value="1"/>
</dbReference>
<name>A0A0A9H1J6_ARUDO</name>
<dbReference type="AlphaFoldDB" id="A0A0A9H1J6"/>
<dbReference type="PANTHER" id="PTHR33170:SF22">
    <property type="entry name" value="OS10G0417100 PROTEIN"/>
    <property type="match status" value="1"/>
</dbReference>
<proteinExistence type="predicted"/>
<evidence type="ECO:0000313" key="2">
    <source>
        <dbReference type="EMBL" id="JAE29664.1"/>
    </source>
</evidence>
<evidence type="ECO:0000256" key="1">
    <source>
        <dbReference type="SAM" id="MobiDB-lite"/>
    </source>
</evidence>
<dbReference type="EMBL" id="GBRH01168232">
    <property type="protein sequence ID" value="JAE29664.1"/>
    <property type="molecule type" value="Transcribed_RNA"/>
</dbReference>
<feature type="compositionally biased region" description="Basic and acidic residues" evidence="1">
    <location>
        <begin position="1"/>
        <end position="18"/>
    </location>
</feature>
<feature type="compositionally biased region" description="Polar residues" evidence="1">
    <location>
        <begin position="19"/>
        <end position="32"/>
    </location>
</feature>
<accession>A0A0A9H1J6</accession>
<feature type="region of interest" description="Disordered" evidence="1">
    <location>
        <begin position="1"/>
        <end position="37"/>
    </location>
</feature>
<reference evidence="2" key="1">
    <citation type="submission" date="2014-09" db="EMBL/GenBank/DDBJ databases">
        <authorList>
            <person name="Magalhaes I.L.F."/>
            <person name="Oliveira U."/>
            <person name="Santos F.R."/>
            <person name="Vidigal T.H.D.A."/>
            <person name="Brescovit A.D."/>
            <person name="Santos A.J."/>
        </authorList>
    </citation>
    <scope>NUCLEOTIDE SEQUENCE</scope>
    <source>
        <tissue evidence="2">Shoot tissue taken approximately 20 cm above the soil surface</tissue>
    </source>
</reference>
<protein>
    <submittedName>
        <fullName evidence="2">Uncharacterized protein</fullName>
    </submittedName>
</protein>
<sequence>MMEDHPQKNETHQEDHLNQVETSSAKQTSSAGQIHKQPNPRSYGCNICGLKNHATTDCNRRNVCENCGLNNHRTIDCVREPLWNYGPEFCAVQVEDQSFVFIDECIYAKTYREMASTAVISVVSGVASAKNIEQEFRDILGSEIWRWHCKEIGPNKFTMRFPTAKMVKDWGHFKPLGMRSVSAQIIIEPWTPAVNAKGELRQAWFRVRGIPNDQRSVKTLAKVGGLVGKTLEIDERTRFSIDY</sequence>